<dbReference type="Pfam" id="PF03633">
    <property type="entry name" value="Glyco_hydro_65C"/>
    <property type="match status" value="1"/>
</dbReference>
<comment type="similarity">
    <text evidence="1">Belongs to the glycosyl hydrolase 65 family.</text>
</comment>
<proteinExistence type="inferred from homology"/>
<protein>
    <submittedName>
        <fullName evidence="7">Maltose phosphorylase</fullName>
    </submittedName>
</protein>
<dbReference type="GO" id="GO:0030246">
    <property type="term" value="F:carbohydrate binding"/>
    <property type="evidence" value="ECO:0007669"/>
    <property type="project" value="InterPro"/>
</dbReference>
<dbReference type="OrthoDB" id="9758855at2"/>
<evidence type="ECO:0000313" key="8">
    <source>
        <dbReference type="Proteomes" id="UP000292262"/>
    </source>
</evidence>
<dbReference type="PANTHER" id="PTHR11051:SF14">
    <property type="entry name" value="MALTOSE PHOSPHORYLASE"/>
    <property type="match status" value="1"/>
</dbReference>
<name>A0A4Q7NYX6_9FLAO</name>
<dbReference type="InterPro" id="IPR011013">
    <property type="entry name" value="Gal_mutarotase_sf_dom"/>
</dbReference>
<feature type="domain" description="Glycoside hydrolase family 65 central catalytic" evidence="4">
    <location>
        <begin position="324"/>
        <end position="690"/>
    </location>
</feature>
<feature type="binding site" evidence="3">
    <location>
        <begin position="359"/>
        <end position="360"/>
    </location>
    <ligand>
        <name>substrate</name>
    </ligand>
</feature>
<dbReference type="GO" id="GO:0004553">
    <property type="term" value="F:hydrolase activity, hydrolyzing O-glycosyl compounds"/>
    <property type="evidence" value="ECO:0007669"/>
    <property type="project" value="TreeGrafter"/>
</dbReference>
<feature type="binding site" evidence="3">
    <location>
        <begin position="602"/>
        <end position="603"/>
    </location>
    <ligand>
        <name>substrate</name>
    </ligand>
</feature>
<dbReference type="GO" id="GO:0016757">
    <property type="term" value="F:glycosyltransferase activity"/>
    <property type="evidence" value="ECO:0007669"/>
    <property type="project" value="UniProtKB-ARBA"/>
</dbReference>
<organism evidence="7 8">
    <name type="scientific">Aquimarina brevivitae</name>
    <dbReference type="NCBI Taxonomy" id="323412"/>
    <lineage>
        <taxon>Bacteria</taxon>
        <taxon>Pseudomonadati</taxon>
        <taxon>Bacteroidota</taxon>
        <taxon>Flavobacteriia</taxon>
        <taxon>Flavobacteriales</taxon>
        <taxon>Flavobacteriaceae</taxon>
        <taxon>Aquimarina</taxon>
    </lineage>
</organism>
<dbReference type="SUPFAM" id="SSF74650">
    <property type="entry name" value="Galactose mutarotase-like"/>
    <property type="match status" value="1"/>
</dbReference>
<dbReference type="PIRSF" id="PIRSF036289">
    <property type="entry name" value="Glycosyl_hydrolase_malt_phosph"/>
    <property type="match status" value="1"/>
</dbReference>
<dbReference type="Pfam" id="PF03636">
    <property type="entry name" value="Glyco_hydro_65N"/>
    <property type="match status" value="1"/>
</dbReference>
<evidence type="ECO:0000256" key="3">
    <source>
        <dbReference type="PIRSR" id="PIRSR036289-51"/>
    </source>
</evidence>
<dbReference type="Gene3D" id="1.50.10.10">
    <property type="match status" value="1"/>
</dbReference>
<evidence type="ECO:0000256" key="1">
    <source>
        <dbReference type="ARBA" id="ARBA00006768"/>
    </source>
</evidence>
<dbReference type="RefSeq" id="WP_130287222.1">
    <property type="nucleotide sequence ID" value="NZ_SGXE01000003.1"/>
</dbReference>
<keyword evidence="8" id="KW-1185">Reference proteome</keyword>
<evidence type="ECO:0000313" key="7">
    <source>
        <dbReference type="EMBL" id="RZS92545.1"/>
    </source>
</evidence>
<accession>A0A4Q7NYX6</accession>
<dbReference type="PANTHER" id="PTHR11051">
    <property type="entry name" value="GLYCOSYL HYDROLASE-RELATED"/>
    <property type="match status" value="1"/>
</dbReference>
<sequence>MNQDYIKPDDWSIIEEGFEAERVKSSESLFSIGNGAMGQRANFEETYTGPTFQGSYIAGVYYPDKTRVGWWKNGYPEYFAKVLNAPNWIGIEVTINGTLLDLHTCKQVHNFKRELNIKEGWYQRSFTALMPNDTEVKVVSTRFLSLDFDEVGAIKYEITPLNTNATIEVKPFIDAGITNEDSNWDDQFWDSYDVVTHQDSAHILSKTMKTEFHVCTGMHNQLFINNTPQQLTGQLQKSAHKVSIAYQSQIKQGDTMTLLKYGGYTVDLNHDKEDLMSASENILNQAADAGFETLLALQKKAWSKIWEKADITISGDVKAQQGIRFNIFQLNQTYLGKDERLNIGPKGFTGEKYGGSTYWDTEAYCIPFYMATKDHQVARNLLTYRYHHLQKAIENAEKLGFSGGAALYPMVTMNGEECHNEWEITFEEIHRNGAMTFAIYNYTRYTGDYSYIPEKGLEVMIGVARFWQQRATFSTHKNKYVILGVTGPNEYENNINNNWYTNYLAKWSMEYCIENFEKVKKEYPEDYKRIIKSTKLSDTEIEAMKDVASDMYFPYSEEYQVFLQQDGFLDKELITVADLYASQRPINQHWSWDRILRSPYIKQADTLQGFYMFEDHFTKDELQKHFDFYEPFTVHESSLSPCVHSILAASLDRMDQAYTFYLRTSRLDLDDYNKEVEEGLHITSMAGTWMSIVEGFGGMRVKNDTLSFTPKIPKEWQGYSFKVNFRNQILKVDVTQQETTFTLQGSSELQIMVDGAPLTIAPNGLVTS</sequence>
<dbReference type="Gene3D" id="2.70.98.40">
    <property type="entry name" value="Glycoside hydrolase, family 65, N-terminal domain"/>
    <property type="match status" value="1"/>
</dbReference>
<dbReference type="InterPro" id="IPR008928">
    <property type="entry name" value="6-hairpin_glycosidase_sf"/>
</dbReference>
<dbReference type="InterPro" id="IPR037018">
    <property type="entry name" value="GH65_N"/>
</dbReference>
<dbReference type="EMBL" id="SGXE01000003">
    <property type="protein sequence ID" value="RZS92545.1"/>
    <property type="molecule type" value="Genomic_DNA"/>
</dbReference>
<dbReference type="InterPro" id="IPR005196">
    <property type="entry name" value="Glyco_hydro_65_N"/>
</dbReference>
<comment type="caution">
    <text evidence="7">The sequence shown here is derived from an EMBL/GenBank/DDBJ whole genome shotgun (WGS) entry which is preliminary data.</text>
</comment>
<dbReference type="NCBIfam" id="NF010380">
    <property type="entry name" value="PRK13807.1"/>
    <property type="match status" value="1"/>
</dbReference>
<dbReference type="InterPro" id="IPR017045">
    <property type="entry name" value="Malt_Pase/Glycosyl_Hdrlase"/>
</dbReference>
<evidence type="ECO:0000259" key="6">
    <source>
        <dbReference type="Pfam" id="PF03636"/>
    </source>
</evidence>
<dbReference type="InterPro" id="IPR005195">
    <property type="entry name" value="Glyco_hydro_65_M"/>
</dbReference>
<dbReference type="Pfam" id="PF03632">
    <property type="entry name" value="Glyco_hydro_65m"/>
    <property type="match status" value="1"/>
</dbReference>
<feature type="active site" description="Proton donor" evidence="2">
    <location>
        <position position="490"/>
    </location>
</feature>
<reference evidence="7 8" key="1">
    <citation type="submission" date="2019-02" db="EMBL/GenBank/DDBJ databases">
        <title>Genomic Encyclopedia of Type Strains, Phase IV (KMG-IV): sequencing the most valuable type-strain genomes for metagenomic binning, comparative biology and taxonomic classification.</title>
        <authorList>
            <person name="Goeker M."/>
        </authorList>
    </citation>
    <scope>NUCLEOTIDE SEQUENCE [LARGE SCALE GENOMIC DNA]</scope>
    <source>
        <strain evidence="7 8">DSM 17196</strain>
    </source>
</reference>
<dbReference type="GO" id="GO:0005975">
    <property type="term" value="P:carbohydrate metabolic process"/>
    <property type="evidence" value="ECO:0007669"/>
    <property type="project" value="InterPro"/>
</dbReference>
<dbReference type="AlphaFoldDB" id="A0A4Q7NYX6"/>
<evidence type="ECO:0000259" key="5">
    <source>
        <dbReference type="Pfam" id="PF03633"/>
    </source>
</evidence>
<dbReference type="InterPro" id="IPR005194">
    <property type="entry name" value="Glyco_hydro_65_C"/>
</dbReference>
<feature type="domain" description="Glycoside hydrolase family 65 N-terminal" evidence="6">
    <location>
        <begin position="14"/>
        <end position="265"/>
    </location>
</feature>
<evidence type="ECO:0000256" key="2">
    <source>
        <dbReference type="PIRSR" id="PIRSR036289-50"/>
    </source>
</evidence>
<dbReference type="Gene3D" id="2.60.420.10">
    <property type="entry name" value="Maltose phosphorylase, domain 3"/>
    <property type="match status" value="1"/>
</dbReference>
<evidence type="ECO:0000259" key="4">
    <source>
        <dbReference type="Pfam" id="PF03632"/>
    </source>
</evidence>
<feature type="domain" description="Glycoside hydrolase family 65 C-terminal" evidence="5">
    <location>
        <begin position="699"/>
        <end position="759"/>
    </location>
</feature>
<gene>
    <name evidence="7" type="ORF">EV197_2683</name>
</gene>
<dbReference type="Proteomes" id="UP000292262">
    <property type="component" value="Unassembled WGS sequence"/>
</dbReference>
<dbReference type="InterPro" id="IPR012341">
    <property type="entry name" value="6hp_glycosidase-like_sf"/>
</dbReference>
<dbReference type="SUPFAM" id="SSF48208">
    <property type="entry name" value="Six-hairpin glycosidases"/>
    <property type="match status" value="1"/>
</dbReference>